<evidence type="ECO:0000313" key="3">
    <source>
        <dbReference type="Proteomes" id="UP001321477"/>
    </source>
</evidence>
<name>A0ABN6YE25_9MICO</name>
<protein>
    <submittedName>
        <fullName evidence="2">Uncharacterized protein</fullName>
    </submittedName>
</protein>
<keyword evidence="3" id="KW-1185">Reference proteome</keyword>
<feature type="region of interest" description="Disordered" evidence="1">
    <location>
        <begin position="1"/>
        <end position="32"/>
    </location>
</feature>
<evidence type="ECO:0000313" key="2">
    <source>
        <dbReference type="EMBL" id="BDZ55453.1"/>
    </source>
</evidence>
<dbReference type="EMBL" id="AP027734">
    <property type="protein sequence ID" value="BDZ55453.1"/>
    <property type="molecule type" value="Genomic_DNA"/>
</dbReference>
<accession>A0ABN6YE25</accession>
<organism evidence="2 3">
    <name type="scientific">Agromyces marinus</name>
    <dbReference type="NCBI Taxonomy" id="1389020"/>
    <lineage>
        <taxon>Bacteria</taxon>
        <taxon>Bacillati</taxon>
        <taxon>Actinomycetota</taxon>
        <taxon>Actinomycetes</taxon>
        <taxon>Micrococcales</taxon>
        <taxon>Microbacteriaceae</taxon>
        <taxon>Agromyces</taxon>
    </lineage>
</organism>
<evidence type="ECO:0000256" key="1">
    <source>
        <dbReference type="SAM" id="MobiDB-lite"/>
    </source>
</evidence>
<sequence>MDLPTPGSPESRIAAPATTPPPSTRSNSPMPLGRCAAFSLSRNAEIGRAARPAGGATGCRLRVMPVSVPDSTTVPHCWHSAQRPTHFTADQPHSVQRNAVVGLGMR</sequence>
<dbReference type="Proteomes" id="UP001321477">
    <property type="component" value="Chromosome"/>
</dbReference>
<reference evidence="3" key="1">
    <citation type="journal article" date="2019" name="Int. J. Syst. Evol. Microbiol.">
        <title>The Global Catalogue of Microorganisms (GCM) 10K type strain sequencing project: providing services to taxonomists for standard genome sequencing and annotation.</title>
        <authorList>
            <consortium name="The Broad Institute Genomics Platform"/>
            <consortium name="The Broad Institute Genome Sequencing Center for Infectious Disease"/>
            <person name="Wu L."/>
            <person name="Ma J."/>
        </authorList>
    </citation>
    <scope>NUCLEOTIDE SEQUENCE [LARGE SCALE GENOMIC DNA]</scope>
    <source>
        <strain evidence="3">NBRC 109019</strain>
    </source>
</reference>
<gene>
    <name evidence="2" type="ORF">GCM10025870_25260</name>
</gene>
<proteinExistence type="predicted"/>